<protein>
    <submittedName>
        <fullName evidence="5">Transcription/translation regulatory transformer protein RfaH</fullName>
    </submittedName>
</protein>
<dbReference type="EMBL" id="SPIA01000001">
    <property type="protein sequence ID" value="TFH68608.1"/>
    <property type="molecule type" value="Genomic_DNA"/>
</dbReference>
<accession>A0A4Y8UJJ5</accession>
<evidence type="ECO:0000313" key="6">
    <source>
        <dbReference type="Proteomes" id="UP000298133"/>
    </source>
</evidence>
<keyword evidence="2" id="KW-0805">Transcription regulation</keyword>
<sequence>MPSQPAQPATAVWLAVRTKPRAEAQAQQQLQAQGFTVFNPTITERKRRQNRWQVITGPLFPGYLFIQVALGQQDTAVVRSTPGVLNLVRFGQQLVPVPGEVIALLQSIEQQGGPSTAPPHQPGDKVAIIDGPFAGITAIYQQAKGEQRAIMLIEMLGKLQPVAVTIDQLGEVQASH</sequence>
<evidence type="ECO:0000256" key="1">
    <source>
        <dbReference type="ARBA" id="ARBA00022814"/>
    </source>
</evidence>
<dbReference type="Gene3D" id="3.30.70.940">
    <property type="entry name" value="NusG, N-terminal domain"/>
    <property type="match status" value="1"/>
</dbReference>
<dbReference type="AlphaFoldDB" id="A0A4Y8UJJ5"/>
<dbReference type="InterPro" id="IPR006645">
    <property type="entry name" value="NGN-like_dom"/>
</dbReference>
<dbReference type="Proteomes" id="UP000298133">
    <property type="component" value="Unassembled WGS sequence"/>
</dbReference>
<organism evidence="5 6">
    <name type="scientific">Gammaproteobacteria bacterium LSUCC0057</name>
    <dbReference type="NCBI Taxonomy" id="2559237"/>
    <lineage>
        <taxon>Bacteria</taxon>
        <taxon>Pseudomonadati</taxon>
        <taxon>Pseudomonadota</taxon>
        <taxon>Gammaproteobacteria</taxon>
        <taxon>Cellvibrionales</taxon>
        <taxon>Porticoccaceae</taxon>
        <taxon>SAR92 clade</taxon>
    </lineage>
</organism>
<dbReference type="SMART" id="SM00738">
    <property type="entry name" value="NGN"/>
    <property type="match status" value="1"/>
</dbReference>
<feature type="domain" description="NusG-like N-terminal" evidence="4">
    <location>
        <begin position="10"/>
        <end position="109"/>
    </location>
</feature>
<keyword evidence="3" id="KW-0804">Transcription</keyword>
<keyword evidence="1" id="KW-0889">Transcription antitermination</keyword>
<dbReference type="GO" id="GO:0031564">
    <property type="term" value="P:transcription antitermination"/>
    <property type="evidence" value="ECO:0007669"/>
    <property type="project" value="UniProtKB-KW"/>
</dbReference>
<reference evidence="5 6" key="1">
    <citation type="submission" date="2019-03" db="EMBL/GenBank/DDBJ databases">
        <title>Draft genome of Gammaproteobacteria bacterium LSUCC0057, a member of the SAR92 clade.</title>
        <authorList>
            <person name="Lanclos V.C."/>
            <person name="Doiron C."/>
            <person name="Henson M.W."/>
            <person name="Thrash J.C."/>
        </authorList>
    </citation>
    <scope>NUCLEOTIDE SEQUENCE [LARGE SCALE GENOMIC DNA]</scope>
    <source>
        <strain evidence="5 6">LSUCC0057</strain>
    </source>
</reference>
<dbReference type="SUPFAM" id="SSF82679">
    <property type="entry name" value="N-utilization substance G protein NusG, N-terminal domain"/>
    <property type="match status" value="1"/>
</dbReference>
<keyword evidence="6" id="KW-1185">Reference proteome</keyword>
<evidence type="ECO:0000256" key="3">
    <source>
        <dbReference type="ARBA" id="ARBA00023163"/>
    </source>
</evidence>
<comment type="caution">
    <text evidence="5">The sequence shown here is derived from an EMBL/GenBank/DDBJ whole genome shotgun (WGS) entry which is preliminary data.</text>
</comment>
<dbReference type="OrthoDB" id="9790639at2"/>
<dbReference type="PANTHER" id="PTHR30265">
    <property type="entry name" value="RHO-INTERACTING TRANSCRIPTION TERMINATION FACTOR NUSG"/>
    <property type="match status" value="1"/>
</dbReference>
<evidence type="ECO:0000256" key="2">
    <source>
        <dbReference type="ARBA" id="ARBA00023015"/>
    </source>
</evidence>
<dbReference type="GO" id="GO:0006354">
    <property type="term" value="P:DNA-templated transcription elongation"/>
    <property type="evidence" value="ECO:0007669"/>
    <property type="project" value="InterPro"/>
</dbReference>
<evidence type="ECO:0000313" key="5">
    <source>
        <dbReference type="EMBL" id="TFH68608.1"/>
    </source>
</evidence>
<evidence type="ECO:0000259" key="4">
    <source>
        <dbReference type="SMART" id="SM00738"/>
    </source>
</evidence>
<dbReference type="InterPro" id="IPR036735">
    <property type="entry name" value="NGN_dom_sf"/>
</dbReference>
<dbReference type="InterPro" id="IPR043425">
    <property type="entry name" value="NusG-like"/>
</dbReference>
<name>A0A4Y8UJJ5_9GAMM</name>
<dbReference type="Pfam" id="PF02357">
    <property type="entry name" value="NusG"/>
    <property type="match status" value="1"/>
</dbReference>
<dbReference type="GO" id="GO:0005829">
    <property type="term" value="C:cytosol"/>
    <property type="evidence" value="ECO:0007669"/>
    <property type="project" value="TreeGrafter"/>
</dbReference>
<dbReference type="CDD" id="cd06091">
    <property type="entry name" value="KOW_NusG"/>
    <property type="match status" value="1"/>
</dbReference>
<proteinExistence type="predicted"/>
<dbReference type="PANTHER" id="PTHR30265:SF7">
    <property type="entry name" value="TRANSCRIPTION ANTITERMINATION PROTEIN RFAH"/>
    <property type="match status" value="1"/>
</dbReference>
<dbReference type="InterPro" id="IPR008991">
    <property type="entry name" value="Translation_prot_SH3-like_sf"/>
</dbReference>
<gene>
    <name evidence="5" type="ORF">E3W66_01200</name>
</gene>
<dbReference type="SUPFAM" id="SSF50104">
    <property type="entry name" value="Translation proteins SH3-like domain"/>
    <property type="match status" value="1"/>
</dbReference>